<accession>B4LN76</accession>
<evidence type="ECO:0000313" key="3">
    <source>
        <dbReference type="Proteomes" id="UP000008792"/>
    </source>
</evidence>
<dbReference type="EMBL" id="CH940648">
    <property type="protein sequence ID" value="EDW60080.2"/>
    <property type="molecule type" value="Genomic_DNA"/>
</dbReference>
<protein>
    <submittedName>
        <fullName evidence="2">Uncharacterized protein</fullName>
    </submittedName>
</protein>
<dbReference type="PANTHER" id="PTHR20898:SF0">
    <property type="entry name" value="DAEDALUS ON 3-RELATED"/>
    <property type="match status" value="1"/>
</dbReference>
<evidence type="ECO:0000256" key="1">
    <source>
        <dbReference type="SAM" id="Phobius"/>
    </source>
</evidence>
<keyword evidence="3" id="KW-1185">Reference proteome</keyword>
<keyword evidence="1" id="KW-0472">Membrane</keyword>
<proteinExistence type="predicted"/>
<organism evidence="2 3">
    <name type="scientific">Drosophila virilis</name>
    <name type="common">Fruit fly</name>
    <dbReference type="NCBI Taxonomy" id="7244"/>
    <lineage>
        <taxon>Eukaryota</taxon>
        <taxon>Metazoa</taxon>
        <taxon>Ecdysozoa</taxon>
        <taxon>Arthropoda</taxon>
        <taxon>Hexapoda</taxon>
        <taxon>Insecta</taxon>
        <taxon>Pterygota</taxon>
        <taxon>Neoptera</taxon>
        <taxon>Endopterygota</taxon>
        <taxon>Diptera</taxon>
        <taxon>Brachycera</taxon>
        <taxon>Muscomorpha</taxon>
        <taxon>Ephydroidea</taxon>
        <taxon>Drosophilidae</taxon>
        <taxon>Drosophila</taxon>
    </lineage>
</organism>
<evidence type="ECO:0000313" key="2">
    <source>
        <dbReference type="EMBL" id="EDW60080.2"/>
    </source>
</evidence>
<reference evidence="2 3" key="1">
    <citation type="journal article" date="2007" name="Nature">
        <title>Evolution of genes and genomes on the Drosophila phylogeny.</title>
        <authorList>
            <consortium name="Drosophila 12 Genomes Consortium"/>
            <person name="Clark A.G."/>
            <person name="Eisen M.B."/>
            <person name="Smith D.R."/>
            <person name="Bergman C.M."/>
            <person name="Oliver B."/>
            <person name="Markow T.A."/>
            <person name="Kaufman T.C."/>
            <person name="Kellis M."/>
            <person name="Gelbart W."/>
            <person name="Iyer V.N."/>
            <person name="Pollard D.A."/>
            <person name="Sackton T.B."/>
            <person name="Larracuente A.M."/>
            <person name="Singh N.D."/>
            <person name="Abad J.P."/>
            <person name="Abt D.N."/>
            <person name="Adryan B."/>
            <person name="Aguade M."/>
            <person name="Akashi H."/>
            <person name="Anderson W.W."/>
            <person name="Aquadro C.F."/>
            <person name="Ardell D.H."/>
            <person name="Arguello R."/>
            <person name="Artieri C.G."/>
            <person name="Barbash D.A."/>
            <person name="Barker D."/>
            <person name="Barsanti P."/>
            <person name="Batterham P."/>
            <person name="Batzoglou S."/>
            <person name="Begun D."/>
            <person name="Bhutkar A."/>
            <person name="Blanco E."/>
            <person name="Bosak S.A."/>
            <person name="Bradley R.K."/>
            <person name="Brand A.D."/>
            <person name="Brent M.R."/>
            <person name="Brooks A.N."/>
            <person name="Brown R.H."/>
            <person name="Butlin R.K."/>
            <person name="Caggese C."/>
            <person name="Calvi B.R."/>
            <person name="Bernardo de Carvalho A."/>
            <person name="Caspi A."/>
            <person name="Castrezana S."/>
            <person name="Celniker S.E."/>
            <person name="Chang J.L."/>
            <person name="Chapple C."/>
            <person name="Chatterji S."/>
            <person name="Chinwalla A."/>
            <person name="Civetta A."/>
            <person name="Clifton S.W."/>
            <person name="Comeron J.M."/>
            <person name="Costello J.C."/>
            <person name="Coyne J.A."/>
            <person name="Daub J."/>
            <person name="David R.G."/>
            <person name="Delcher A.L."/>
            <person name="Delehaunty K."/>
            <person name="Do C.B."/>
            <person name="Ebling H."/>
            <person name="Edwards K."/>
            <person name="Eickbush T."/>
            <person name="Evans J.D."/>
            <person name="Filipski A."/>
            <person name="Findeiss S."/>
            <person name="Freyhult E."/>
            <person name="Fulton L."/>
            <person name="Fulton R."/>
            <person name="Garcia A.C."/>
            <person name="Gardiner A."/>
            <person name="Garfield D.A."/>
            <person name="Garvin B.E."/>
            <person name="Gibson G."/>
            <person name="Gilbert D."/>
            <person name="Gnerre S."/>
            <person name="Godfrey J."/>
            <person name="Good R."/>
            <person name="Gotea V."/>
            <person name="Gravely B."/>
            <person name="Greenberg A.J."/>
            <person name="Griffiths-Jones S."/>
            <person name="Gross S."/>
            <person name="Guigo R."/>
            <person name="Gustafson E.A."/>
            <person name="Haerty W."/>
            <person name="Hahn M.W."/>
            <person name="Halligan D.L."/>
            <person name="Halpern A.L."/>
            <person name="Halter G.M."/>
            <person name="Han M.V."/>
            <person name="Heger A."/>
            <person name="Hillier L."/>
            <person name="Hinrichs A.S."/>
            <person name="Holmes I."/>
            <person name="Hoskins R.A."/>
            <person name="Hubisz M.J."/>
            <person name="Hultmark D."/>
            <person name="Huntley M.A."/>
            <person name="Jaffe D.B."/>
            <person name="Jagadeeshan S."/>
            <person name="Jeck W.R."/>
            <person name="Johnson J."/>
            <person name="Jones C.D."/>
            <person name="Jordan W.C."/>
            <person name="Karpen G.H."/>
            <person name="Kataoka E."/>
            <person name="Keightley P.D."/>
            <person name="Kheradpour P."/>
            <person name="Kirkness E.F."/>
            <person name="Koerich L.B."/>
            <person name="Kristiansen K."/>
            <person name="Kudrna D."/>
            <person name="Kulathinal R.J."/>
            <person name="Kumar S."/>
            <person name="Kwok R."/>
            <person name="Lander E."/>
            <person name="Langley C.H."/>
            <person name="Lapoint R."/>
            <person name="Lazzaro B.P."/>
            <person name="Lee S.J."/>
            <person name="Levesque L."/>
            <person name="Li R."/>
            <person name="Lin C.F."/>
            <person name="Lin M.F."/>
            <person name="Lindblad-Toh K."/>
            <person name="Llopart A."/>
            <person name="Long M."/>
            <person name="Low L."/>
            <person name="Lozovsky E."/>
            <person name="Lu J."/>
            <person name="Luo M."/>
            <person name="Machado C.A."/>
            <person name="Makalowski W."/>
            <person name="Marzo M."/>
            <person name="Matsuda M."/>
            <person name="Matzkin L."/>
            <person name="McAllister B."/>
            <person name="McBride C.S."/>
            <person name="McKernan B."/>
            <person name="McKernan K."/>
            <person name="Mendez-Lago M."/>
            <person name="Minx P."/>
            <person name="Mollenhauer M.U."/>
            <person name="Montooth K."/>
            <person name="Mount S.M."/>
            <person name="Mu X."/>
            <person name="Myers E."/>
            <person name="Negre B."/>
            <person name="Newfeld S."/>
            <person name="Nielsen R."/>
            <person name="Noor M.A."/>
            <person name="O'Grady P."/>
            <person name="Pachter L."/>
            <person name="Papaceit M."/>
            <person name="Parisi M.J."/>
            <person name="Parisi M."/>
            <person name="Parts L."/>
            <person name="Pedersen J.S."/>
            <person name="Pesole G."/>
            <person name="Phillippy A.M."/>
            <person name="Ponting C.P."/>
            <person name="Pop M."/>
            <person name="Porcelli D."/>
            <person name="Powell J.R."/>
            <person name="Prohaska S."/>
            <person name="Pruitt K."/>
            <person name="Puig M."/>
            <person name="Quesneville H."/>
            <person name="Ram K.R."/>
            <person name="Rand D."/>
            <person name="Rasmussen M.D."/>
            <person name="Reed L.K."/>
            <person name="Reenan R."/>
            <person name="Reily A."/>
            <person name="Remington K.A."/>
            <person name="Rieger T.T."/>
            <person name="Ritchie M.G."/>
            <person name="Robin C."/>
            <person name="Rogers Y.H."/>
            <person name="Rohde C."/>
            <person name="Rozas J."/>
            <person name="Rubenfield M.J."/>
            <person name="Ruiz A."/>
            <person name="Russo S."/>
            <person name="Salzberg S.L."/>
            <person name="Sanchez-Gracia A."/>
            <person name="Saranga D.J."/>
            <person name="Sato H."/>
            <person name="Schaeffer S.W."/>
            <person name="Schatz M.C."/>
            <person name="Schlenke T."/>
            <person name="Schwartz R."/>
            <person name="Segarra C."/>
            <person name="Singh R.S."/>
            <person name="Sirot L."/>
            <person name="Sirota M."/>
            <person name="Sisneros N.B."/>
            <person name="Smith C.D."/>
            <person name="Smith T.F."/>
            <person name="Spieth J."/>
            <person name="Stage D.E."/>
            <person name="Stark A."/>
            <person name="Stephan W."/>
            <person name="Strausberg R.L."/>
            <person name="Strempel S."/>
            <person name="Sturgill D."/>
            <person name="Sutton G."/>
            <person name="Sutton G.G."/>
            <person name="Tao W."/>
            <person name="Teichmann S."/>
            <person name="Tobari Y.N."/>
            <person name="Tomimura Y."/>
            <person name="Tsolas J.M."/>
            <person name="Valente V.L."/>
            <person name="Venter E."/>
            <person name="Venter J.C."/>
            <person name="Vicario S."/>
            <person name="Vieira F.G."/>
            <person name="Vilella A.J."/>
            <person name="Villasante A."/>
            <person name="Walenz B."/>
            <person name="Wang J."/>
            <person name="Wasserman M."/>
            <person name="Watts T."/>
            <person name="Wilson D."/>
            <person name="Wilson R.K."/>
            <person name="Wing R.A."/>
            <person name="Wolfner M.F."/>
            <person name="Wong A."/>
            <person name="Wong G.K."/>
            <person name="Wu C.I."/>
            <person name="Wu G."/>
            <person name="Yamamoto D."/>
            <person name="Yang H.P."/>
            <person name="Yang S.P."/>
            <person name="Yorke J.A."/>
            <person name="Yoshida K."/>
            <person name="Zdobnov E."/>
            <person name="Zhang P."/>
            <person name="Zhang Y."/>
            <person name="Zimin A.V."/>
            <person name="Baldwin J."/>
            <person name="Abdouelleil A."/>
            <person name="Abdulkadir J."/>
            <person name="Abebe A."/>
            <person name="Abera B."/>
            <person name="Abreu J."/>
            <person name="Acer S.C."/>
            <person name="Aftuck L."/>
            <person name="Alexander A."/>
            <person name="An P."/>
            <person name="Anderson E."/>
            <person name="Anderson S."/>
            <person name="Arachi H."/>
            <person name="Azer M."/>
            <person name="Bachantsang P."/>
            <person name="Barry A."/>
            <person name="Bayul T."/>
            <person name="Berlin A."/>
            <person name="Bessette D."/>
            <person name="Bloom T."/>
            <person name="Blye J."/>
            <person name="Boguslavskiy L."/>
            <person name="Bonnet C."/>
            <person name="Boukhgalter B."/>
            <person name="Bourzgui I."/>
            <person name="Brown A."/>
            <person name="Cahill P."/>
            <person name="Channer S."/>
            <person name="Cheshatsang Y."/>
            <person name="Chuda L."/>
            <person name="Citroen M."/>
            <person name="Collymore A."/>
            <person name="Cooke P."/>
            <person name="Costello M."/>
            <person name="D'Aco K."/>
            <person name="Daza R."/>
            <person name="De Haan G."/>
            <person name="DeGray S."/>
            <person name="DeMaso C."/>
            <person name="Dhargay N."/>
            <person name="Dooley K."/>
            <person name="Dooley E."/>
            <person name="Doricent M."/>
            <person name="Dorje P."/>
            <person name="Dorjee K."/>
            <person name="Dupes A."/>
            <person name="Elong R."/>
            <person name="Falk J."/>
            <person name="Farina A."/>
            <person name="Faro S."/>
            <person name="Ferguson D."/>
            <person name="Fisher S."/>
            <person name="Foley C.D."/>
            <person name="Franke A."/>
            <person name="Friedrich D."/>
            <person name="Gadbois L."/>
            <person name="Gearin G."/>
            <person name="Gearin C.R."/>
            <person name="Giannoukos G."/>
            <person name="Goode T."/>
            <person name="Graham J."/>
            <person name="Grandbois E."/>
            <person name="Grewal S."/>
            <person name="Gyaltsen K."/>
            <person name="Hafez N."/>
            <person name="Hagos B."/>
            <person name="Hall J."/>
            <person name="Henson C."/>
            <person name="Hollinger A."/>
            <person name="Honan T."/>
            <person name="Huard M.D."/>
            <person name="Hughes L."/>
            <person name="Hurhula B."/>
            <person name="Husby M.E."/>
            <person name="Kamat A."/>
            <person name="Kanga B."/>
            <person name="Kashin S."/>
            <person name="Khazanovich D."/>
            <person name="Kisner P."/>
            <person name="Lance K."/>
            <person name="Lara M."/>
            <person name="Lee W."/>
            <person name="Lennon N."/>
            <person name="Letendre F."/>
            <person name="LeVine R."/>
            <person name="Lipovsky A."/>
            <person name="Liu X."/>
            <person name="Liu J."/>
            <person name="Liu S."/>
            <person name="Lokyitsang T."/>
            <person name="Lokyitsang Y."/>
            <person name="Lubonja R."/>
            <person name="Lui A."/>
            <person name="MacDonald P."/>
            <person name="Magnisalis V."/>
            <person name="Maru K."/>
            <person name="Matthews C."/>
            <person name="McCusker W."/>
            <person name="McDonough S."/>
            <person name="Mehta T."/>
            <person name="Meldrim J."/>
            <person name="Meneus L."/>
            <person name="Mihai O."/>
            <person name="Mihalev A."/>
            <person name="Mihova T."/>
            <person name="Mittelman R."/>
            <person name="Mlenga V."/>
            <person name="Montmayeur A."/>
            <person name="Mulrain L."/>
            <person name="Navidi A."/>
            <person name="Naylor J."/>
            <person name="Negash T."/>
            <person name="Nguyen T."/>
            <person name="Nguyen N."/>
            <person name="Nicol R."/>
            <person name="Norbu C."/>
            <person name="Norbu N."/>
            <person name="Novod N."/>
            <person name="O'Neill B."/>
            <person name="Osman S."/>
            <person name="Markiewicz E."/>
            <person name="Oyono O.L."/>
            <person name="Patti C."/>
            <person name="Phunkhang P."/>
            <person name="Pierre F."/>
            <person name="Priest M."/>
            <person name="Raghuraman S."/>
            <person name="Rege F."/>
            <person name="Reyes R."/>
            <person name="Rise C."/>
            <person name="Rogov P."/>
            <person name="Ross K."/>
            <person name="Ryan E."/>
            <person name="Settipalli S."/>
            <person name="Shea T."/>
            <person name="Sherpa N."/>
            <person name="Shi L."/>
            <person name="Shih D."/>
            <person name="Sparrow T."/>
            <person name="Spaulding J."/>
            <person name="Stalker J."/>
            <person name="Stange-Thomann N."/>
            <person name="Stavropoulos S."/>
            <person name="Stone C."/>
            <person name="Strader C."/>
            <person name="Tesfaye S."/>
            <person name="Thomson T."/>
            <person name="Thoulutsang Y."/>
            <person name="Thoulutsang D."/>
            <person name="Topham K."/>
            <person name="Topping I."/>
            <person name="Tsamla T."/>
            <person name="Vassiliev H."/>
            <person name="Vo A."/>
            <person name="Wangchuk T."/>
            <person name="Wangdi T."/>
            <person name="Weiand M."/>
            <person name="Wilkinson J."/>
            <person name="Wilson A."/>
            <person name="Yadav S."/>
            <person name="Young G."/>
            <person name="Yu Q."/>
            <person name="Zembek L."/>
            <person name="Zhong D."/>
            <person name="Zimmer A."/>
            <person name="Zwirko Z."/>
            <person name="Jaffe D.B."/>
            <person name="Alvarez P."/>
            <person name="Brockman W."/>
            <person name="Butler J."/>
            <person name="Chin C."/>
            <person name="Gnerre S."/>
            <person name="Grabherr M."/>
            <person name="Kleber M."/>
            <person name="Mauceli E."/>
            <person name="MacCallum I."/>
        </authorList>
    </citation>
    <scope>NUCLEOTIDE SEQUENCE [LARGE SCALE GENOMIC DNA]</scope>
    <source>
        <strain evidence="3">Tucson 15010-1051.87</strain>
    </source>
</reference>
<feature type="transmembrane region" description="Helical" evidence="1">
    <location>
        <begin position="84"/>
        <end position="102"/>
    </location>
</feature>
<dbReference type="HOGENOM" id="CLU_580423_0_0_1"/>
<dbReference type="AlphaFoldDB" id="B4LN76"/>
<dbReference type="Proteomes" id="UP000008792">
    <property type="component" value="Unassembled WGS sequence"/>
</dbReference>
<sequence length="365" mass="43367">MGATVKFTNAICDSKNTTWVTFDLCRLRAISRNKTVLSVYTNILYPAYNVHLNFQMQKRANGYKPWLGKHTVDYFETMKPNEKLTLCVIFMGVFFTSTVHMITSVKFTNAICESRNTSWVIVNGCRLRAISRNKTVLNTDISLLYPVHNLHLNFKMQKRANGYKPWLGEYTVDFCAFMRKTNHPVIKIFWNLSKDFTNFDHPCPFEMIATVKWTNVICQSRNTTWVTFDKCRLRAISRNKTVLNIDINVHFPARSITLYWQMQKRENGYKPWLGRYTIDYCAFLRKTNHPVMKIFWDVIKDFINFNHPCPIDGLLIIKDLFWDARNFSLPFPSGDYMLHLTWLFDKRQQYFQKIYFTFHQDLFKD</sequence>
<keyword evidence="1" id="KW-0812">Transmembrane</keyword>
<dbReference type="Pfam" id="PF06477">
    <property type="entry name" value="DUF1091"/>
    <property type="match status" value="2"/>
</dbReference>
<dbReference type="InterPro" id="IPR010512">
    <property type="entry name" value="DUF1091"/>
</dbReference>
<keyword evidence="1" id="KW-1133">Transmembrane helix</keyword>
<name>B4LN76_DROVI</name>
<dbReference type="InParanoid" id="B4LN76"/>
<dbReference type="eggNOG" id="ENOG502T8XE">
    <property type="taxonomic scope" value="Eukaryota"/>
</dbReference>
<dbReference type="SMART" id="SM00697">
    <property type="entry name" value="DM8"/>
    <property type="match status" value="2"/>
</dbReference>
<gene>
    <name evidence="2" type="primary">Dvir\GJ21067</name>
    <name evidence="2" type="ORF">Dvir_GJ21067</name>
</gene>
<dbReference type="PANTHER" id="PTHR20898">
    <property type="entry name" value="DAEDALUS ON 3-RELATED-RELATED"/>
    <property type="match status" value="1"/>
</dbReference>
<dbReference type="OrthoDB" id="7912113at2759"/>